<dbReference type="Proteomes" id="UP000011081">
    <property type="component" value="Unassembled WGS sequence"/>
</dbReference>
<dbReference type="InterPro" id="IPR036603">
    <property type="entry name" value="RBP11-like"/>
</dbReference>
<dbReference type="GeneID" id="19878033"/>
<evidence type="ECO:0000313" key="5">
    <source>
        <dbReference type="EMBL" id="ELA48306.1"/>
    </source>
</evidence>
<dbReference type="GO" id="GO:0055029">
    <property type="term" value="C:nuclear DNA-directed RNA polymerase complex"/>
    <property type="evidence" value="ECO:0007669"/>
    <property type="project" value="UniProtKB-ARBA"/>
</dbReference>
<evidence type="ECO:0000313" key="6">
    <source>
        <dbReference type="Proteomes" id="UP000011081"/>
    </source>
</evidence>
<dbReference type="Gene3D" id="3.30.1360.10">
    <property type="entry name" value="RNA polymerase, RBP11-like subunit"/>
    <property type="match status" value="1"/>
</dbReference>
<dbReference type="GO" id="GO:0046983">
    <property type="term" value="F:protein dimerization activity"/>
    <property type="evidence" value="ECO:0007669"/>
    <property type="project" value="InterPro"/>
</dbReference>
<protein>
    <recommendedName>
        <fullName evidence="4">DNA-directed RNA polymerase RpoA/D/Rpb3-type domain-containing protein</fullName>
    </recommendedName>
</protein>
<evidence type="ECO:0000256" key="1">
    <source>
        <dbReference type="ARBA" id="ARBA00022478"/>
    </source>
</evidence>
<dbReference type="InterPro" id="IPR036643">
    <property type="entry name" value="RNApol_insert_sf"/>
</dbReference>
<organism evidence="5 6">
    <name type="scientific">Vavraia culicis (isolate floridensis)</name>
    <name type="common">Microsporidian parasite</name>
    <dbReference type="NCBI Taxonomy" id="948595"/>
    <lineage>
        <taxon>Eukaryota</taxon>
        <taxon>Fungi</taxon>
        <taxon>Fungi incertae sedis</taxon>
        <taxon>Microsporidia</taxon>
        <taxon>Pleistophoridae</taxon>
        <taxon>Vavraia</taxon>
    </lineage>
</organism>
<feature type="compositionally biased region" description="Basic and acidic residues" evidence="3">
    <location>
        <begin position="132"/>
        <end position="147"/>
    </location>
</feature>
<dbReference type="EMBL" id="GL877405">
    <property type="protein sequence ID" value="ELA48306.1"/>
    <property type="molecule type" value="Genomic_DNA"/>
</dbReference>
<dbReference type="STRING" id="948595.L2GX97"/>
<dbReference type="SMART" id="SM00662">
    <property type="entry name" value="RPOLD"/>
    <property type="match status" value="1"/>
</dbReference>
<dbReference type="InterPro" id="IPR050518">
    <property type="entry name" value="Rpo3/RPB3_RNA_Pol_subunit"/>
</dbReference>
<dbReference type="GO" id="GO:0005736">
    <property type="term" value="C:RNA polymerase I complex"/>
    <property type="evidence" value="ECO:0007669"/>
    <property type="project" value="TreeGrafter"/>
</dbReference>
<feature type="region of interest" description="Disordered" evidence="3">
    <location>
        <begin position="132"/>
        <end position="154"/>
    </location>
</feature>
<dbReference type="OrthoDB" id="270173at2759"/>
<dbReference type="SUPFAM" id="SSF56553">
    <property type="entry name" value="Insert subdomain of RNA polymerase alpha subunit"/>
    <property type="match status" value="1"/>
</dbReference>
<keyword evidence="2" id="KW-0804">Transcription</keyword>
<dbReference type="Pfam" id="PF01193">
    <property type="entry name" value="RNA_pol_L"/>
    <property type="match status" value="1"/>
</dbReference>
<dbReference type="AlphaFoldDB" id="L2GX97"/>
<proteinExistence type="predicted"/>
<dbReference type="VEuPathDB" id="MicrosporidiaDB:VCUG_00142"/>
<dbReference type="RefSeq" id="XP_008073165.1">
    <property type="nucleotide sequence ID" value="XM_008074974.1"/>
</dbReference>
<dbReference type="PANTHER" id="PTHR11800">
    <property type="entry name" value="DNA-DIRECTED RNA POLYMERASE"/>
    <property type="match status" value="1"/>
</dbReference>
<evidence type="ECO:0000259" key="4">
    <source>
        <dbReference type="SMART" id="SM00662"/>
    </source>
</evidence>
<dbReference type="InterPro" id="IPR011263">
    <property type="entry name" value="DNA-dir_RNA_pol_RpoA/D/Rpb3"/>
</dbReference>
<reference evidence="6" key="1">
    <citation type="submission" date="2011-03" db="EMBL/GenBank/DDBJ databases">
        <title>The genome sequence of Vavraia culicis strain floridensis.</title>
        <authorList>
            <consortium name="The Broad Institute Genome Sequencing Platform"/>
            <person name="Cuomo C."/>
            <person name="Becnel J."/>
            <person name="Sanscrainte N."/>
            <person name="Young S.K."/>
            <person name="Zeng Q."/>
            <person name="Gargeya S."/>
            <person name="Fitzgerald M."/>
            <person name="Haas B."/>
            <person name="Abouelleil A."/>
            <person name="Alvarado L."/>
            <person name="Arachchi H.M."/>
            <person name="Berlin A."/>
            <person name="Chapman S.B."/>
            <person name="Gearin G."/>
            <person name="Goldberg J."/>
            <person name="Griggs A."/>
            <person name="Gujja S."/>
            <person name="Hansen M."/>
            <person name="Heiman D."/>
            <person name="Howarth C."/>
            <person name="Larimer J."/>
            <person name="Lui A."/>
            <person name="MacDonald P.J.P."/>
            <person name="McCowen C."/>
            <person name="Montmayeur A."/>
            <person name="Murphy C."/>
            <person name="Neiman D."/>
            <person name="Pearson M."/>
            <person name="Priest M."/>
            <person name="Roberts A."/>
            <person name="Saif S."/>
            <person name="Shea T."/>
            <person name="Sisk P."/>
            <person name="Stolte C."/>
            <person name="Sykes S."/>
            <person name="Wortman J."/>
            <person name="Nusbaum C."/>
            <person name="Birren B."/>
        </authorList>
    </citation>
    <scope>NUCLEOTIDE SEQUENCE [LARGE SCALE GENOMIC DNA]</scope>
    <source>
        <strain evidence="6">floridensis</strain>
    </source>
</reference>
<dbReference type="SUPFAM" id="SSF55257">
    <property type="entry name" value="RBP11-like subunits of RNA polymerase"/>
    <property type="match status" value="1"/>
</dbReference>
<feature type="domain" description="DNA-directed RNA polymerase RpoA/D/Rpb3-type" evidence="4">
    <location>
        <begin position="17"/>
        <end position="296"/>
    </location>
</feature>
<dbReference type="PANTHER" id="PTHR11800:SF13">
    <property type="entry name" value="DNA-DIRECTED RNA POLYMERASES I AND III SUBUNIT RPAC1"/>
    <property type="match status" value="1"/>
</dbReference>
<sequence length="304" mass="34525">MNGSKIRIKINEHTPTSLQLTVSNAPLPFLNALRRVILEEVPAVAISKVLFHKYVGVLPEEVLAHRLGLVPVFCDALLLSSSEEMVRSSCVRMRIRKEGSDGGVWVRSDDIEVVHFDSGRRISSWSRAMSEDRIGDEERSDEERNDAIDGTNNSSPMIKQGVLITKLGPNQHLDVEMYATKGTAKEHAKYSTVNICYYRMHPILTLTRSFKNDDAHLLRKRFKNGVIGIRKNGKDEEAYVVDDRDVIDAENVEGVCVEKDEHRVLFYVETEFVDPWEVVKRGLYVLVEKGKALRRDVRTYVDGV</sequence>
<keyword evidence="6" id="KW-1185">Reference proteome</keyword>
<dbReference type="HOGENOM" id="CLU_038421_0_1_1"/>
<accession>L2GX97</accession>
<dbReference type="GO" id="GO:0006351">
    <property type="term" value="P:DNA-templated transcription"/>
    <property type="evidence" value="ECO:0007669"/>
    <property type="project" value="InterPro"/>
</dbReference>
<dbReference type="InParanoid" id="L2GX97"/>
<dbReference type="GO" id="GO:0005666">
    <property type="term" value="C:RNA polymerase III complex"/>
    <property type="evidence" value="ECO:0007669"/>
    <property type="project" value="TreeGrafter"/>
</dbReference>
<dbReference type="FunCoup" id="L2GX97">
    <property type="interactions" value="139"/>
</dbReference>
<dbReference type="GO" id="GO:0003899">
    <property type="term" value="F:DNA-directed RNA polymerase activity"/>
    <property type="evidence" value="ECO:0007669"/>
    <property type="project" value="InterPro"/>
</dbReference>
<name>L2GX97_VAVCU</name>
<dbReference type="OMA" id="MFPEVVF"/>
<gene>
    <name evidence="5" type="ORF">VCUG_00142</name>
</gene>
<evidence type="ECO:0000256" key="3">
    <source>
        <dbReference type="SAM" id="MobiDB-lite"/>
    </source>
</evidence>
<evidence type="ECO:0000256" key="2">
    <source>
        <dbReference type="ARBA" id="ARBA00023163"/>
    </source>
</evidence>
<dbReference type="Gene3D" id="2.170.120.12">
    <property type="entry name" value="DNA-directed RNA polymerase, insert domain"/>
    <property type="match status" value="1"/>
</dbReference>
<keyword evidence="1" id="KW-0240">DNA-directed RNA polymerase</keyword>